<evidence type="ECO:0000313" key="1">
    <source>
        <dbReference type="EMBL" id="EFH54765.1"/>
    </source>
</evidence>
<dbReference type="HOGENOM" id="CLU_2815878_0_0_1"/>
<name>D7LTP2_ARALL</name>
<protein>
    <submittedName>
        <fullName evidence="1">Predicted protein</fullName>
    </submittedName>
</protein>
<dbReference type="Proteomes" id="UP000008694">
    <property type="component" value="Unassembled WGS sequence"/>
</dbReference>
<organism evidence="2">
    <name type="scientific">Arabidopsis lyrata subsp. lyrata</name>
    <name type="common">Lyre-leaved rock-cress</name>
    <dbReference type="NCBI Taxonomy" id="81972"/>
    <lineage>
        <taxon>Eukaryota</taxon>
        <taxon>Viridiplantae</taxon>
        <taxon>Streptophyta</taxon>
        <taxon>Embryophyta</taxon>
        <taxon>Tracheophyta</taxon>
        <taxon>Spermatophyta</taxon>
        <taxon>Magnoliopsida</taxon>
        <taxon>eudicotyledons</taxon>
        <taxon>Gunneridae</taxon>
        <taxon>Pentapetalae</taxon>
        <taxon>rosids</taxon>
        <taxon>malvids</taxon>
        <taxon>Brassicales</taxon>
        <taxon>Brassicaceae</taxon>
        <taxon>Camelineae</taxon>
        <taxon>Arabidopsis</taxon>
    </lineage>
</organism>
<dbReference type="Gramene" id="scaffold_503613.1">
    <property type="protein sequence ID" value="scaffold_503613.1"/>
    <property type="gene ID" value="scaffold_503613.1"/>
</dbReference>
<reference evidence="2" key="1">
    <citation type="journal article" date="2011" name="Nat. Genet.">
        <title>The Arabidopsis lyrata genome sequence and the basis of rapid genome size change.</title>
        <authorList>
            <person name="Hu T.T."/>
            <person name="Pattyn P."/>
            <person name="Bakker E.G."/>
            <person name="Cao J."/>
            <person name="Cheng J.-F."/>
            <person name="Clark R.M."/>
            <person name="Fahlgren N."/>
            <person name="Fawcett J.A."/>
            <person name="Grimwood J."/>
            <person name="Gundlach H."/>
            <person name="Haberer G."/>
            <person name="Hollister J.D."/>
            <person name="Ossowski S."/>
            <person name="Ottilar R.P."/>
            <person name="Salamov A.A."/>
            <person name="Schneeberger K."/>
            <person name="Spannagl M."/>
            <person name="Wang X."/>
            <person name="Yang L."/>
            <person name="Nasrallah M.E."/>
            <person name="Bergelson J."/>
            <person name="Carrington J.C."/>
            <person name="Gaut B.S."/>
            <person name="Schmutz J."/>
            <person name="Mayer K.F.X."/>
            <person name="Van de Peer Y."/>
            <person name="Grigoriev I.V."/>
            <person name="Nordborg M."/>
            <person name="Weigel D."/>
            <person name="Guo Y.-L."/>
        </authorList>
    </citation>
    <scope>NUCLEOTIDE SEQUENCE [LARGE SCALE GENOMIC DNA]</scope>
    <source>
        <strain evidence="2">cv. MN47</strain>
    </source>
</reference>
<keyword evidence="2" id="KW-1185">Reference proteome</keyword>
<gene>
    <name evidence="1" type="ORF">ARALYDRAFT_907909</name>
</gene>
<dbReference type="AlphaFoldDB" id="D7LTP2"/>
<proteinExistence type="predicted"/>
<accession>D7LTP2</accession>
<dbReference type="EMBL" id="GL348717">
    <property type="protein sequence ID" value="EFH54765.1"/>
    <property type="molecule type" value="Genomic_DNA"/>
</dbReference>
<sequence length="67" mass="7896">MAQHNYSKREAYSEIDVAFFGVPDHLRRRYYCWRLGVTKARKLGVCTPVLYAVNPLEYIDLAWRQGC</sequence>
<evidence type="ECO:0000313" key="2">
    <source>
        <dbReference type="Proteomes" id="UP000008694"/>
    </source>
</evidence>